<dbReference type="GO" id="GO:0007155">
    <property type="term" value="P:cell adhesion"/>
    <property type="evidence" value="ECO:0007669"/>
    <property type="project" value="UniProtKB-KW"/>
</dbReference>
<evidence type="ECO:0000256" key="6">
    <source>
        <dbReference type="ARBA" id="ARBA00023136"/>
    </source>
</evidence>
<comment type="similarity">
    <text evidence="7">Belongs to the immunoglobulin superfamily. SIGLEC (sialic acid binding Ig-like lectin) family.</text>
</comment>
<proteinExistence type="inferred from homology"/>
<dbReference type="InterPro" id="IPR003599">
    <property type="entry name" value="Ig_sub"/>
</dbReference>
<dbReference type="PROSITE" id="PS50835">
    <property type="entry name" value="IG_LIKE"/>
    <property type="match status" value="1"/>
</dbReference>
<evidence type="ECO:0000256" key="1">
    <source>
        <dbReference type="ARBA" id="ARBA00004167"/>
    </source>
</evidence>
<dbReference type="AlphaFoldDB" id="A0A674CLZ9"/>
<dbReference type="Gene3D" id="2.60.40.10">
    <property type="entry name" value="Immunoglobulins"/>
    <property type="match status" value="1"/>
</dbReference>
<dbReference type="Pfam" id="PF13895">
    <property type="entry name" value="Ig_2"/>
    <property type="match status" value="1"/>
</dbReference>
<evidence type="ECO:0000259" key="9">
    <source>
        <dbReference type="PROSITE" id="PS50835"/>
    </source>
</evidence>
<dbReference type="PANTHER" id="PTHR12035:SF128">
    <property type="entry name" value="BRANCHED CHAIN KETO ACID DEHYDROGENASE E1 SUBUNIT BETA,-LIKE-RELATED"/>
    <property type="match status" value="1"/>
</dbReference>
<evidence type="ECO:0000256" key="8">
    <source>
        <dbReference type="SAM" id="Phobius"/>
    </source>
</evidence>
<keyword evidence="2 8" id="KW-0812">Transmembrane</keyword>
<evidence type="ECO:0000313" key="10">
    <source>
        <dbReference type="Ensembl" id="ENSSTUP00000084201.1"/>
    </source>
</evidence>
<evidence type="ECO:0000313" key="11">
    <source>
        <dbReference type="Proteomes" id="UP000472277"/>
    </source>
</evidence>
<feature type="domain" description="Ig-like" evidence="9">
    <location>
        <begin position="12"/>
        <end position="115"/>
    </location>
</feature>
<organism evidence="10 11">
    <name type="scientific">Salmo trutta</name>
    <name type="common">Brown trout</name>
    <dbReference type="NCBI Taxonomy" id="8032"/>
    <lineage>
        <taxon>Eukaryota</taxon>
        <taxon>Metazoa</taxon>
        <taxon>Chordata</taxon>
        <taxon>Craniata</taxon>
        <taxon>Vertebrata</taxon>
        <taxon>Euteleostomi</taxon>
        <taxon>Actinopterygii</taxon>
        <taxon>Neopterygii</taxon>
        <taxon>Teleostei</taxon>
        <taxon>Protacanthopterygii</taxon>
        <taxon>Salmoniformes</taxon>
        <taxon>Salmonidae</taxon>
        <taxon>Salmoninae</taxon>
        <taxon>Salmo</taxon>
    </lineage>
</organism>
<dbReference type="GeneTree" id="ENSGT01150000286924"/>
<evidence type="ECO:0000256" key="3">
    <source>
        <dbReference type="ARBA" id="ARBA00022734"/>
    </source>
</evidence>
<keyword evidence="3" id="KW-0430">Lectin</keyword>
<dbReference type="InterPro" id="IPR051036">
    <property type="entry name" value="SIGLEC"/>
</dbReference>
<feature type="transmembrane region" description="Helical" evidence="8">
    <location>
        <begin position="149"/>
        <end position="170"/>
    </location>
</feature>
<dbReference type="InterPro" id="IPR013783">
    <property type="entry name" value="Ig-like_fold"/>
</dbReference>
<dbReference type="InterPro" id="IPR036179">
    <property type="entry name" value="Ig-like_dom_sf"/>
</dbReference>
<dbReference type="Ensembl" id="ENSSTUT00000087171.1">
    <property type="protein sequence ID" value="ENSSTUP00000081922.1"/>
    <property type="gene ID" value="ENSSTUG00000036062.1"/>
</dbReference>
<evidence type="ECO:0000256" key="2">
    <source>
        <dbReference type="ARBA" id="ARBA00022692"/>
    </source>
</evidence>
<dbReference type="PANTHER" id="PTHR12035">
    <property type="entry name" value="SIALIC ACID BINDING IMMUNOGLOBULIN-LIKE LECTIN"/>
    <property type="match status" value="1"/>
</dbReference>
<dbReference type="GO" id="GO:0005886">
    <property type="term" value="C:plasma membrane"/>
    <property type="evidence" value="ECO:0007669"/>
    <property type="project" value="TreeGrafter"/>
</dbReference>
<protein>
    <recommendedName>
        <fullName evidence="9">Ig-like domain-containing protein</fullName>
    </recommendedName>
</protein>
<evidence type="ECO:0000256" key="4">
    <source>
        <dbReference type="ARBA" id="ARBA00022889"/>
    </source>
</evidence>
<name>A0A674CLZ9_SALTR</name>
<evidence type="ECO:0000256" key="7">
    <source>
        <dbReference type="ARBA" id="ARBA00038361"/>
    </source>
</evidence>
<keyword evidence="5 8" id="KW-1133">Transmembrane helix</keyword>
<dbReference type="Proteomes" id="UP000472277">
    <property type="component" value="Unassembled WGS sequence"/>
</dbReference>
<sequence>MPLYLCFYFLSPALTQKPSVLTPPLTEGEPVTLTCTAPGICSGTPPNITWTWRGTGDNITELRDNTTIQKREDLTSVTTTHFSTLTFTPSAEHHTTKVTCQVTFKGNITTEDTVTLNVTRKWPTSSDLILHNPTSLSKDILAMLLNPPLIAAFAIGAAFSATICCIFLCLTGTCKRYMHSVTEVQLVLYECW</sequence>
<comment type="subcellular location">
    <subcellularLocation>
        <location evidence="1">Membrane</location>
        <topology evidence="1">Single-pass membrane protein</topology>
    </subcellularLocation>
</comment>
<dbReference type="GO" id="GO:0033691">
    <property type="term" value="F:sialic acid binding"/>
    <property type="evidence" value="ECO:0007669"/>
    <property type="project" value="TreeGrafter"/>
</dbReference>
<reference evidence="10" key="1">
    <citation type="submission" date="2025-05" db="UniProtKB">
        <authorList>
            <consortium name="Ensembl"/>
        </authorList>
    </citation>
    <scope>IDENTIFICATION</scope>
</reference>
<dbReference type="SUPFAM" id="SSF48726">
    <property type="entry name" value="Immunoglobulin"/>
    <property type="match status" value="1"/>
</dbReference>
<keyword evidence="11" id="KW-1185">Reference proteome</keyword>
<accession>A0A674CLZ9</accession>
<dbReference type="SMART" id="SM00409">
    <property type="entry name" value="IG"/>
    <property type="match status" value="1"/>
</dbReference>
<dbReference type="Proteomes" id="UP000472277">
    <property type="component" value="Chromosome 3"/>
</dbReference>
<keyword evidence="4" id="KW-0130">Cell adhesion</keyword>
<dbReference type="GO" id="GO:0030246">
    <property type="term" value="F:carbohydrate binding"/>
    <property type="evidence" value="ECO:0007669"/>
    <property type="project" value="UniProtKB-KW"/>
</dbReference>
<dbReference type="InterPro" id="IPR007110">
    <property type="entry name" value="Ig-like_dom"/>
</dbReference>
<dbReference type="Ensembl" id="ENSSTUT00000089535.1">
    <property type="protein sequence ID" value="ENSSTUP00000084201.1"/>
    <property type="gene ID" value="ENSSTUG00000036975.1"/>
</dbReference>
<keyword evidence="6 8" id="KW-0472">Membrane</keyword>
<evidence type="ECO:0000256" key="5">
    <source>
        <dbReference type="ARBA" id="ARBA00022989"/>
    </source>
</evidence>